<evidence type="ECO:0000259" key="5">
    <source>
        <dbReference type="Pfam" id="PF04824"/>
    </source>
</evidence>
<dbReference type="Pfam" id="PF04824">
    <property type="entry name" value="Rad21_Rec8"/>
    <property type="match status" value="1"/>
</dbReference>
<dbReference type="EMBL" id="CM000607">
    <property type="protein sequence ID" value="EEC50006.1"/>
    <property type="molecule type" value="Genomic_DNA"/>
</dbReference>
<evidence type="ECO:0000313" key="7">
    <source>
        <dbReference type="EMBL" id="EEC50006.1"/>
    </source>
</evidence>
<evidence type="ECO:0000259" key="6">
    <source>
        <dbReference type="Pfam" id="PF04825"/>
    </source>
</evidence>
<dbReference type="GO" id="GO:0005634">
    <property type="term" value="C:nucleus"/>
    <property type="evidence" value="ECO:0007669"/>
    <property type="project" value="UniProtKB-SubCell"/>
</dbReference>
<evidence type="ECO:0000256" key="2">
    <source>
        <dbReference type="ARBA" id="ARBA00009870"/>
    </source>
</evidence>
<dbReference type="InParanoid" id="B7FUM0"/>
<dbReference type="InterPro" id="IPR039781">
    <property type="entry name" value="Rad21/Rec8-like"/>
</dbReference>
<feature type="region of interest" description="Disordered" evidence="4">
    <location>
        <begin position="328"/>
        <end position="349"/>
    </location>
</feature>
<dbReference type="GO" id="GO:0007062">
    <property type="term" value="P:sister chromatid cohesion"/>
    <property type="evidence" value="ECO:0007669"/>
    <property type="project" value="InterPro"/>
</dbReference>
<dbReference type="SUPFAM" id="SSF46785">
    <property type="entry name" value="Winged helix' DNA-binding domain"/>
    <property type="match status" value="1"/>
</dbReference>
<feature type="region of interest" description="Disordered" evidence="4">
    <location>
        <begin position="494"/>
        <end position="523"/>
    </location>
</feature>
<dbReference type="Proteomes" id="UP000000759">
    <property type="component" value="Chromosome 4"/>
</dbReference>
<evidence type="ECO:0000256" key="1">
    <source>
        <dbReference type="ARBA" id="ARBA00004123"/>
    </source>
</evidence>
<proteinExistence type="inferred from homology"/>
<reference evidence="7 8" key="1">
    <citation type="journal article" date="2008" name="Nature">
        <title>The Phaeodactylum genome reveals the evolutionary history of diatom genomes.</title>
        <authorList>
            <person name="Bowler C."/>
            <person name="Allen A.E."/>
            <person name="Badger J.H."/>
            <person name="Grimwood J."/>
            <person name="Jabbari K."/>
            <person name="Kuo A."/>
            <person name="Maheswari U."/>
            <person name="Martens C."/>
            <person name="Maumus F."/>
            <person name="Otillar R.P."/>
            <person name="Rayko E."/>
            <person name="Salamov A."/>
            <person name="Vandepoele K."/>
            <person name="Beszteri B."/>
            <person name="Gruber A."/>
            <person name="Heijde M."/>
            <person name="Katinka M."/>
            <person name="Mock T."/>
            <person name="Valentin K."/>
            <person name="Verret F."/>
            <person name="Berges J.A."/>
            <person name="Brownlee C."/>
            <person name="Cadoret J.P."/>
            <person name="Chiovitti A."/>
            <person name="Choi C.J."/>
            <person name="Coesel S."/>
            <person name="De Martino A."/>
            <person name="Detter J.C."/>
            <person name="Durkin C."/>
            <person name="Falciatore A."/>
            <person name="Fournet J."/>
            <person name="Haruta M."/>
            <person name="Huysman M.J."/>
            <person name="Jenkins B.D."/>
            <person name="Jiroutova K."/>
            <person name="Jorgensen R.E."/>
            <person name="Joubert Y."/>
            <person name="Kaplan A."/>
            <person name="Kroger N."/>
            <person name="Kroth P.G."/>
            <person name="La Roche J."/>
            <person name="Lindquist E."/>
            <person name="Lommer M."/>
            <person name="Martin-Jezequel V."/>
            <person name="Lopez P.J."/>
            <person name="Lucas S."/>
            <person name="Mangogna M."/>
            <person name="McGinnis K."/>
            <person name="Medlin L.K."/>
            <person name="Montsant A."/>
            <person name="Oudot-Le Secq M.P."/>
            <person name="Napoli C."/>
            <person name="Obornik M."/>
            <person name="Parker M.S."/>
            <person name="Petit J.L."/>
            <person name="Porcel B.M."/>
            <person name="Poulsen N."/>
            <person name="Robison M."/>
            <person name="Rychlewski L."/>
            <person name="Rynearson T.A."/>
            <person name="Schmutz J."/>
            <person name="Shapiro H."/>
            <person name="Siaut M."/>
            <person name="Stanley M."/>
            <person name="Sussman M.R."/>
            <person name="Taylor A.R."/>
            <person name="Vardi A."/>
            <person name="von Dassow P."/>
            <person name="Vyverman W."/>
            <person name="Willis A."/>
            <person name="Wyrwicz L.S."/>
            <person name="Rokhsar D.S."/>
            <person name="Weissenbach J."/>
            <person name="Armbrust E.V."/>
            <person name="Green B.R."/>
            <person name="Van de Peer Y."/>
            <person name="Grigoriev I.V."/>
        </authorList>
    </citation>
    <scope>NUCLEOTIDE SEQUENCE [LARGE SCALE GENOMIC DNA]</scope>
    <source>
        <strain evidence="7 8">CCAP 1055/1</strain>
    </source>
</reference>
<dbReference type="eggNOG" id="KOG1213">
    <property type="taxonomic scope" value="Eukaryota"/>
</dbReference>
<reference evidence="8" key="2">
    <citation type="submission" date="2008-08" db="EMBL/GenBank/DDBJ databases">
        <authorList>
            <consortium name="Diatom Consortium"/>
            <person name="Grigoriev I."/>
            <person name="Grimwood J."/>
            <person name="Kuo A."/>
            <person name="Otillar R.P."/>
            <person name="Salamov A."/>
            <person name="Detter J.C."/>
            <person name="Lindquist E."/>
            <person name="Shapiro H."/>
            <person name="Lucas S."/>
            <person name="Glavina del Rio T."/>
            <person name="Pitluck S."/>
            <person name="Rokhsar D."/>
            <person name="Bowler C."/>
        </authorList>
    </citation>
    <scope>GENOME REANNOTATION</scope>
    <source>
        <strain evidence="8">CCAP 1055/1</strain>
    </source>
</reference>
<evidence type="ECO:0000313" key="8">
    <source>
        <dbReference type="Proteomes" id="UP000000759"/>
    </source>
</evidence>
<feature type="domain" description="Rad21/Rec8-like protein C-terminal eukaryotic" evidence="5">
    <location>
        <begin position="607"/>
        <end position="656"/>
    </location>
</feature>
<dbReference type="GO" id="GO:0003682">
    <property type="term" value="F:chromatin binding"/>
    <property type="evidence" value="ECO:0007669"/>
    <property type="project" value="TreeGrafter"/>
</dbReference>
<comment type="similarity">
    <text evidence="2">Belongs to the rad21 family.</text>
</comment>
<name>B7FUM0_PHATC</name>
<dbReference type="InterPro" id="IPR023093">
    <property type="entry name" value="ScpA-like_C"/>
</dbReference>
<comment type="subcellular location">
    <subcellularLocation>
        <location evidence="1">Nucleus</location>
    </subcellularLocation>
</comment>
<dbReference type="RefSeq" id="XP_002178341.1">
    <property type="nucleotide sequence ID" value="XM_002178305.1"/>
</dbReference>
<dbReference type="OrthoDB" id="10071381at2759"/>
<feature type="compositionally biased region" description="Basic and acidic residues" evidence="4">
    <location>
        <begin position="465"/>
        <end position="479"/>
    </location>
</feature>
<sequence>MFYSQIILAKKGPLGKVWMAAHWGDKKLGRPQIFATDISASVDSIVHPQVPLALRVSGHLLLGVVRIYSRKVKYLMHDCHEAMVKIKMAFRPSQEKNAAIDLPSNLKESSNMNVANFGEYHEVVFEITDAPTGFQLPFEINDDAAAEDWVPADLDETHEIVTGLQAELGEYGSPRDAAAAAVNNTLNDSELTDMLNRGQDEAWTAWNVDEEGEEVPFQDDSHVSDIEITRAANDSISSEAQIGRASILDKPVNSSLDSSKMNLTAGGLTDQNEFPIADDTEMIPFDDEDDTRHDIRNASLNLSVSRDGSAGNATVAIGGLDDSQDSAVKGSVGNKRASVAPKRRTRKRRKVVVDNDDTELPNKHIKDMLADTSDIVLQNVVHPATWVPGQDKASHKRSARDLLFVHLSYEKILARPALGDDGQLAPELLALWAKNTAPVVGKPFPYELRVGANEEDESDEDESIEEPRRRQSHEADPDRLLETRQVQLQDMHESGSIVNDDEPTPWDDQDELPGPMDDSRDEEHLMNMSGDGSDQPLIFLGHTNAALDVEIEDEEDTPRQGGGDSLVSSNSKWHKHTISVFNMLKKNIASENVDDQNSVGEPKTTELSYTKLSRGVDRRTAAGVFLELLQLKTWDYIELNQNESYGDIRISAGIKFSENPPSN</sequence>
<dbReference type="AlphaFoldDB" id="B7FUM0"/>
<dbReference type="Pfam" id="PF04825">
    <property type="entry name" value="Rad21_Rec8_N"/>
    <property type="match status" value="1"/>
</dbReference>
<keyword evidence="3" id="KW-0539">Nucleus</keyword>
<dbReference type="PaxDb" id="2850-Phatr44595"/>
<dbReference type="InterPro" id="IPR036390">
    <property type="entry name" value="WH_DNA-bd_sf"/>
</dbReference>
<dbReference type="PANTHER" id="PTHR12585">
    <property type="entry name" value="SCC1 / RAD21 FAMILY MEMBER"/>
    <property type="match status" value="1"/>
</dbReference>
<organism evidence="7 8">
    <name type="scientific">Phaeodactylum tricornutum (strain CCAP 1055/1)</name>
    <dbReference type="NCBI Taxonomy" id="556484"/>
    <lineage>
        <taxon>Eukaryota</taxon>
        <taxon>Sar</taxon>
        <taxon>Stramenopiles</taxon>
        <taxon>Ochrophyta</taxon>
        <taxon>Bacillariophyta</taxon>
        <taxon>Bacillariophyceae</taxon>
        <taxon>Bacillariophycidae</taxon>
        <taxon>Naviculales</taxon>
        <taxon>Phaeodactylaceae</taxon>
        <taxon>Phaeodactylum</taxon>
    </lineage>
</organism>
<dbReference type="GO" id="GO:0008278">
    <property type="term" value="C:cohesin complex"/>
    <property type="evidence" value="ECO:0007669"/>
    <property type="project" value="InterPro"/>
</dbReference>
<accession>B7FUM0</accession>
<dbReference type="InterPro" id="IPR006910">
    <property type="entry name" value="Rad21_Rec8_N"/>
</dbReference>
<keyword evidence="8" id="KW-1185">Reference proteome</keyword>
<dbReference type="GO" id="GO:1990414">
    <property type="term" value="P:replication-born double-strand break repair via sister chromatid exchange"/>
    <property type="evidence" value="ECO:0007669"/>
    <property type="project" value="TreeGrafter"/>
</dbReference>
<feature type="compositionally biased region" description="Acidic residues" evidence="4">
    <location>
        <begin position="453"/>
        <end position="464"/>
    </location>
</feature>
<dbReference type="STRING" id="556484.B7FUM0"/>
<feature type="compositionally biased region" description="Acidic residues" evidence="4">
    <location>
        <begin position="499"/>
        <end position="511"/>
    </location>
</feature>
<protein>
    <submittedName>
        <fullName evidence="7">Mitotic cohesin</fullName>
    </submittedName>
</protein>
<dbReference type="PANTHER" id="PTHR12585:SF69">
    <property type="entry name" value="FI11703P"/>
    <property type="match status" value="1"/>
</dbReference>
<evidence type="ECO:0000256" key="3">
    <source>
        <dbReference type="ARBA" id="ARBA00023242"/>
    </source>
</evidence>
<feature type="region of interest" description="Disordered" evidence="4">
    <location>
        <begin position="451"/>
        <end position="479"/>
    </location>
</feature>
<dbReference type="GeneID" id="7198095"/>
<gene>
    <name evidence="7" type="ORF">PHATRDRAFT_44595</name>
</gene>
<feature type="domain" description="Rad21/Rec8-like protein N-terminal" evidence="6">
    <location>
        <begin position="1"/>
        <end position="109"/>
    </location>
</feature>
<evidence type="ECO:0000256" key="4">
    <source>
        <dbReference type="SAM" id="MobiDB-lite"/>
    </source>
</evidence>
<dbReference type="HOGENOM" id="CLU_015775_0_0_1"/>
<dbReference type="InterPro" id="IPR006909">
    <property type="entry name" value="Rad21/Rec8_C_eu"/>
</dbReference>
<dbReference type="KEGG" id="pti:PHATRDRAFT_44595"/>
<dbReference type="Gene3D" id="1.10.10.580">
    <property type="entry name" value="Structural maintenance of chromosome 1. Chain E"/>
    <property type="match status" value="1"/>
</dbReference>